<name>A0A6J7X877_9CAUD</name>
<organism evidence="1">
    <name type="scientific">uncultured Caudovirales phage</name>
    <dbReference type="NCBI Taxonomy" id="2100421"/>
    <lineage>
        <taxon>Viruses</taxon>
        <taxon>Duplodnaviria</taxon>
        <taxon>Heunggongvirae</taxon>
        <taxon>Uroviricota</taxon>
        <taxon>Caudoviricetes</taxon>
        <taxon>Peduoviridae</taxon>
        <taxon>Maltschvirus</taxon>
        <taxon>Maltschvirus maltsch</taxon>
    </lineage>
</organism>
<sequence>MARYRITKHPSSLYHEMAYTVERRVFFVWRGVSTFVSFLEAENFIYWYESIGCASSKTTVLKEYDL</sequence>
<proteinExistence type="predicted"/>
<reference evidence="1" key="1">
    <citation type="submission" date="2020-05" db="EMBL/GenBank/DDBJ databases">
        <authorList>
            <person name="Chiriac C."/>
            <person name="Salcher M."/>
            <person name="Ghai R."/>
            <person name="Kavagutti S V."/>
        </authorList>
    </citation>
    <scope>NUCLEOTIDE SEQUENCE</scope>
</reference>
<accession>A0A6J7X877</accession>
<gene>
    <name evidence="1" type="ORF">UFOVP383_91</name>
</gene>
<protein>
    <submittedName>
        <fullName evidence="1">Uncharacterized protein</fullName>
    </submittedName>
</protein>
<dbReference type="EMBL" id="LR798321">
    <property type="protein sequence ID" value="CAB5223493.1"/>
    <property type="molecule type" value="Genomic_DNA"/>
</dbReference>
<evidence type="ECO:0000313" key="1">
    <source>
        <dbReference type="EMBL" id="CAB5223493.1"/>
    </source>
</evidence>